<evidence type="ECO:0000256" key="1">
    <source>
        <dbReference type="SAM" id="Coils"/>
    </source>
</evidence>
<keyword evidence="1" id="KW-0175">Coiled coil</keyword>
<dbReference type="GO" id="GO:0060271">
    <property type="term" value="P:cilium assembly"/>
    <property type="evidence" value="ECO:0007669"/>
    <property type="project" value="TreeGrafter"/>
</dbReference>
<accession>A0A3P3Y452</accession>
<protein>
    <submittedName>
        <fullName evidence="2">Uncharacterized protein</fullName>
    </submittedName>
</protein>
<dbReference type="PANTHER" id="PTHR33487:SF1">
    <property type="entry name" value="CILIA- AND FLAGELLA-ASSOCIATED PROTEIN 54"/>
    <property type="match status" value="1"/>
</dbReference>
<keyword evidence="2" id="KW-0496">Mitochondrion</keyword>
<evidence type="ECO:0000313" key="2">
    <source>
        <dbReference type="EMBL" id="SPQ94884.1"/>
    </source>
</evidence>
<dbReference type="InterPro" id="IPR027912">
    <property type="entry name" value="CFAP54"/>
</dbReference>
<evidence type="ECO:0000313" key="3">
    <source>
        <dbReference type="Proteomes" id="UP000290189"/>
    </source>
</evidence>
<dbReference type="PANTHER" id="PTHR33487">
    <property type="entry name" value="CILIA- AND FLAGELLA-ASSOCIATED PROTEIN 54"/>
    <property type="match status" value="1"/>
</dbReference>
<sequence length="2241" mass="243072">MAMAIDIERACEGARLDLPTQRSVAAFASRFRRLLRPLSEGSSKSERPEGTEDRAFSDTVYGAETLLPAQLHKDLADLKAAIPTVTFQTISLQCGDLLYDLGQVDAARTLCFVFDSSDDDVVVRTRSVFGRARCNYRAALEIDPMLKDSATVSAARASMLEIQQQMRLLLCQPDGERLCWLLYNGTIHLYRMCKPLLDRRVAHAALPFLNWSIVAMETSLPLCAPRYLSWRVTLYSTAVAALLDIGKPANALAAVDRAAAKVAELGRWLEADPPVPAEQARLLRDASGRLDLLRQRCRFVAGQVPDAGKLGELLVRPGTNEKLGDLLSLITLPAPASDNDPHAARMEYALDMGVRLIRSQLEAKTEGSPNDAPIDVLVDCGLHIRLLLLAVAWRRWPLANALLQLVEQRKAMPDGLAVDVAIARLACLAKDVRAADGGYRAGLRTTIRVVLDATAIPDTCPDAVSSALLSIYEGIAVPALAVDLPDRQYVHVADAPDASVLDLLQDVARLWLRLGNASDPMIAGKLVLDLCPRIEPSAAVSLLSSAIDAVERYRSDAVRRLSPRHSVHVDLWSTDTGASYNVMVCLHADLMMQWFRARIAAGESSPGAILRDLSEHRVAQALLLVQVADLRRTRPEKVARWLHRAENLLLMETAYIDSLRDGDEPGCPRLVWHTSTCIALDVGRVNRPARLYGRDALLGTNVSINNAKHKGLGRDVADGEVVIVRGLSPNLPYVFAAQPASSPMGPASPVYVARFPLPLALAWGNLAQVAHTTKNDGLARSAAARVLHDLYEGHASPFPLCFRAAYPSLRSDRVRAGPPQLLRLAATMEVVLSDTLRLPPILSHLTPHMKSLQHAQHFLVSRAVHLVRSMHLSGATGDRPRVLDTAARLYDVLVPILSTPMAIPIVVPSLEQLFDLGVATWTPAVKRIVPRLAHAVIVAYDRYRQAGLALDADRLKAVLACGTDESAALARFVARHTSLAKLPTAGDGAKLDMLLGPDLQPMASAPDLPDSARALLAQEALARGQPQKVPEYIGAVVDAQEPTAARALALLLRAQASWAGTSSSAATASDQFVLGWEWEQYRNVDGGHLAADDAIVKGAPAALPDLGVPESFWSDVRASVAIAARSRAWQQLQNGVALVVAALRQCRRSVVDLRQLHTILSPLLADATDMIAWFREHHDDAIADDGVVVQRHAIHLSYGLRFSSAHDLVSQDEWLWSLWFMPIARLDVDLVYSLLQWTLWALFHAREWQTLVDLADRFDALTDAFYSAQHIHYVIYAQARLRERAESVLNGAVHDLDVLDQDMARLRDEIAARRQLKRSRLGKMEEDQKLAAATDVYNGKRTALKQAVDDATDRVGRDRARLDRFARLQDEVERDRNATLRKLEQARHALYAGMDGVGRLHDVVPLYEKLIEFCRAKQETLVLLRALLDLAAVLLCLGRRPDAIDIWRNVVETVDAGQGDAFERVGVWGCLYGCIAYGRLAQQLPGDLGARADAADRISLMASAILSMTGEHAQVAAQLATRALPAPVFPGTDIMLRPDRVHVGDALAAFEFAGRELLGSADDDGGLKALPVVSILISVARTSAGDLDRTVAGLAMQVQACLQVGQPAEAVDILSRLFRAADAPDDVQGRRRSRSTPPDALIPPWKNDAAVSEQDACVKALCNVDELLAGTTSPDVVLAYGRLLAWLVKQGRGDCAEPANRVLDRVTGPLKQEAVVVSASIASSADCVQRCDDALRNGAAVGRQWFTVRMMQVDALLAMGNLRDADTIAGTVVAAADSVHERSVRRRCLLARAEVLAIRGDEDGAVAVFETLDDATLAARFCEGYLAFAGVLCHRRQTGDVQRAVDLLRQAQDVLEGTSSAMQVTVFRSRYFPVIRPMILTRVALCEATGDGANANEAARLLALLPGPSPYLQAKVLHLQANVCDTPAEAVRLALESANTIVGKCGQEPLPLQRALVLAATRYWKGLGDRGRSACALYDACRVRSAAVKLERDVVEAAAAVANVDRLDAGVLRDLRDLYVAFVLESGAAETEANARKELKLTGADVAQMLICCRADLERLSWRDSSCEVLRRQLPLLHSWLRDSVPAYKATTLEAISYDGDGAVASVPADTVCMCWQPADDTSDVSLLFMATGAPLVLGSLVVRRSAVASVFDAIGRWRQEENAPTSAASLWRTISSALLGDGAEFTVPDGAPPPSANLAPMLQRLFDVDGAQMATDPAVSCVLRSILAKVPAAGTSPGQS</sequence>
<dbReference type="Proteomes" id="UP000290189">
    <property type="component" value="Unassembled WGS sequence"/>
</dbReference>
<proteinExistence type="predicted"/>
<organism evidence="2 3">
    <name type="scientific">Plasmodiophora brassicae</name>
    <name type="common">Clubroot disease agent</name>
    <dbReference type="NCBI Taxonomy" id="37360"/>
    <lineage>
        <taxon>Eukaryota</taxon>
        <taxon>Sar</taxon>
        <taxon>Rhizaria</taxon>
        <taxon>Endomyxa</taxon>
        <taxon>Phytomyxea</taxon>
        <taxon>Plasmodiophorida</taxon>
        <taxon>Plasmodiophoridae</taxon>
        <taxon>Plasmodiophora</taxon>
    </lineage>
</organism>
<name>A0A3P3Y452_PLABS</name>
<gene>
    <name evidence="2" type="ORF">PLBR_LOCUS2099</name>
</gene>
<feature type="coiled-coil region" evidence="1">
    <location>
        <begin position="1289"/>
        <end position="1316"/>
    </location>
</feature>
<dbReference type="Pfam" id="PF14858">
    <property type="entry name" value="CFAP54_N"/>
    <property type="match status" value="1"/>
</dbReference>
<geneLocation type="mitochondrion" evidence="2"/>
<dbReference type="EMBL" id="OVEO01000003">
    <property type="protein sequence ID" value="SPQ94884.1"/>
    <property type="molecule type" value="Genomic_DNA"/>
</dbReference>
<reference evidence="2 3" key="1">
    <citation type="submission" date="2018-03" db="EMBL/GenBank/DDBJ databases">
        <authorList>
            <person name="Fogelqvist J."/>
        </authorList>
    </citation>
    <scope>NUCLEOTIDE SEQUENCE [LARGE SCALE GENOMIC DNA]</scope>
</reference>